<reference evidence="3 4" key="1">
    <citation type="submission" date="2013-03" db="EMBL/GenBank/DDBJ databases">
        <title>The Genome Sequence of Capronia epimyces CBS 606.96.</title>
        <authorList>
            <consortium name="The Broad Institute Genomics Platform"/>
            <person name="Cuomo C."/>
            <person name="de Hoog S."/>
            <person name="Gorbushina A."/>
            <person name="Walker B."/>
            <person name="Young S.K."/>
            <person name="Zeng Q."/>
            <person name="Gargeya S."/>
            <person name="Fitzgerald M."/>
            <person name="Haas B."/>
            <person name="Abouelleil A."/>
            <person name="Allen A.W."/>
            <person name="Alvarado L."/>
            <person name="Arachchi H.M."/>
            <person name="Berlin A.M."/>
            <person name="Chapman S.B."/>
            <person name="Gainer-Dewar J."/>
            <person name="Goldberg J."/>
            <person name="Griggs A."/>
            <person name="Gujja S."/>
            <person name="Hansen M."/>
            <person name="Howarth C."/>
            <person name="Imamovic A."/>
            <person name="Ireland A."/>
            <person name="Larimer J."/>
            <person name="McCowan C."/>
            <person name="Murphy C."/>
            <person name="Pearson M."/>
            <person name="Poon T.W."/>
            <person name="Priest M."/>
            <person name="Roberts A."/>
            <person name="Saif S."/>
            <person name="Shea T."/>
            <person name="Sisk P."/>
            <person name="Sykes S."/>
            <person name="Wortman J."/>
            <person name="Nusbaum C."/>
            <person name="Birren B."/>
        </authorList>
    </citation>
    <scope>NUCLEOTIDE SEQUENCE [LARGE SCALE GENOMIC DNA]</scope>
    <source>
        <strain evidence="3 4">CBS 606.96</strain>
    </source>
</reference>
<dbReference type="SUPFAM" id="SSF56112">
    <property type="entry name" value="Protein kinase-like (PK-like)"/>
    <property type="match status" value="1"/>
</dbReference>
<dbReference type="RefSeq" id="XP_007734226.1">
    <property type="nucleotide sequence ID" value="XM_007736036.1"/>
</dbReference>
<feature type="domain" description="Protein kinase" evidence="2">
    <location>
        <begin position="279"/>
        <end position="566"/>
    </location>
</feature>
<dbReference type="eggNOG" id="ENOG502SI3S">
    <property type="taxonomic scope" value="Eukaryota"/>
</dbReference>
<sequence>MATGGVAEAAALAGLIGFSFQCLAGCIKGFQLISTALGVGKHAVYFRIALLLEEQRLLSWSRRSGLSDEKADPRLPWTVIREALAELSELLCSVETLKKRYKLTVEPAGNPAASQDLSADSPPVDESLSFLMRDDIRQERHRILDRAKTIRHDTSVLKQFWFAAVDKEKFQDLLQEIANIIDKLSELLRDRVQDELREALQLQQYQNVVLASKMDELRSMIEANSLRRLINLPENSAALLKFISLCRPSSPDAKELEGLLSQTMHSSHSSLQPIMPNRFKDREALGTGDSFKGTISYDGVKYFFETKKYDWPQSDEEKKKVQDAIVMLALLLNAPKHPSFHTLDCFGIAAEEKNSQYLFLYRWPGQGSDSGKPRTLLDYLSGSYKPSLSARVHLARELARSLFLFHTANWMHKSFSSRNVLFFPRSPAGRSLESPYIVGFAYSRPAEKDQPSLKLKHEFESGIYHHPEYLDEASVFHKAYDIYSLGLVLLEISKWRPLKDIYLQTMGERRQRQGSSASSPTKDVKSLSRDELRRLHRELMDGFQNDAAGLREALCDRSAKDAHPVDVAFRAGDMFADAVFRCLGPEFDRFRGDGSGSGEDNLALQELFLEKVLRPLENCKA</sequence>
<dbReference type="PANTHER" id="PTHR37542">
    <property type="entry name" value="HELO DOMAIN-CONTAINING PROTEIN-RELATED"/>
    <property type="match status" value="1"/>
</dbReference>
<dbReference type="OrthoDB" id="1911848at2759"/>
<gene>
    <name evidence="3" type="ORF">A1O3_05916</name>
</gene>
<protein>
    <recommendedName>
        <fullName evidence="2">Protein kinase domain-containing protein</fullName>
    </recommendedName>
</protein>
<name>W9Y7K9_9EURO</name>
<evidence type="ECO:0000259" key="2">
    <source>
        <dbReference type="PROSITE" id="PS50011"/>
    </source>
</evidence>
<dbReference type="AlphaFoldDB" id="W9Y7K9"/>
<comment type="caution">
    <text evidence="3">The sequence shown here is derived from an EMBL/GenBank/DDBJ whole genome shotgun (WGS) entry which is preliminary data.</text>
</comment>
<organism evidence="3 4">
    <name type="scientific">Capronia epimyces CBS 606.96</name>
    <dbReference type="NCBI Taxonomy" id="1182542"/>
    <lineage>
        <taxon>Eukaryota</taxon>
        <taxon>Fungi</taxon>
        <taxon>Dikarya</taxon>
        <taxon>Ascomycota</taxon>
        <taxon>Pezizomycotina</taxon>
        <taxon>Eurotiomycetes</taxon>
        <taxon>Chaetothyriomycetidae</taxon>
        <taxon>Chaetothyriales</taxon>
        <taxon>Herpotrichiellaceae</taxon>
        <taxon>Capronia</taxon>
    </lineage>
</organism>
<dbReference type="InterPro" id="IPR056002">
    <property type="entry name" value="DUF7580"/>
</dbReference>
<dbReference type="STRING" id="1182542.W9Y7K9"/>
<dbReference type="Pfam" id="PF14479">
    <property type="entry name" value="HeLo"/>
    <property type="match status" value="1"/>
</dbReference>
<dbReference type="Gene3D" id="1.10.510.10">
    <property type="entry name" value="Transferase(Phosphotransferase) domain 1"/>
    <property type="match status" value="1"/>
</dbReference>
<evidence type="ECO:0000256" key="1">
    <source>
        <dbReference type="SAM" id="MobiDB-lite"/>
    </source>
</evidence>
<evidence type="ECO:0000313" key="3">
    <source>
        <dbReference type="EMBL" id="EXJ85241.1"/>
    </source>
</evidence>
<dbReference type="PANTHER" id="PTHR37542:SF1">
    <property type="entry name" value="PRION-INHIBITION AND PROPAGATION HELO DOMAIN-CONTAINING PROTEIN"/>
    <property type="match status" value="1"/>
</dbReference>
<dbReference type="InterPro" id="IPR029498">
    <property type="entry name" value="HeLo_dom"/>
</dbReference>
<dbReference type="InterPro" id="IPR011009">
    <property type="entry name" value="Kinase-like_dom_sf"/>
</dbReference>
<keyword evidence="4" id="KW-1185">Reference proteome</keyword>
<dbReference type="HOGENOM" id="CLU_017444_0_0_1"/>
<dbReference type="GO" id="GO:0004672">
    <property type="term" value="F:protein kinase activity"/>
    <property type="evidence" value="ECO:0007669"/>
    <property type="project" value="InterPro"/>
</dbReference>
<dbReference type="InterPro" id="IPR038305">
    <property type="entry name" value="HeLo_sf"/>
</dbReference>
<dbReference type="GO" id="GO:0005524">
    <property type="term" value="F:ATP binding"/>
    <property type="evidence" value="ECO:0007669"/>
    <property type="project" value="InterPro"/>
</dbReference>
<dbReference type="PROSITE" id="PS50011">
    <property type="entry name" value="PROTEIN_KINASE_DOM"/>
    <property type="match status" value="1"/>
</dbReference>
<dbReference type="Gene3D" id="1.20.120.1020">
    <property type="entry name" value="Prion-inhibition and propagation, HeLo domain"/>
    <property type="match status" value="1"/>
</dbReference>
<accession>W9Y7K9</accession>
<evidence type="ECO:0000313" key="4">
    <source>
        <dbReference type="Proteomes" id="UP000019478"/>
    </source>
</evidence>
<dbReference type="Proteomes" id="UP000019478">
    <property type="component" value="Unassembled WGS sequence"/>
</dbReference>
<feature type="region of interest" description="Disordered" evidence="1">
    <location>
        <begin position="509"/>
        <end position="528"/>
    </location>
</feature>
<dbReference type="Pfam" id="PF24476">
    <property type="entry name" value="DUF7580"/>
    <property type="match status" value="1"/>
</dbReference>
<dbReference type="InterPro" id="IPR000719">
    <property type="entry name" value="Prot_kinase_dom"/>
</dbReference>
<dbReference type="GeneID" id="19170026"/>
<dbReference type="EMBL" id="AMGY01000004">
    <property type="protein sequence ID" value="EXJ85241.1"/>
    <property type="molecule type" value="Genomic_DNA"/>
</dbReference>
<proteinExistence type="predicted"/>